<dbReference type="GO" id="GO:0016208">
    <property type="term" value="F:AMP binding"/>
    <property type="evidence" value="ECO:0007669"/>
    <property type="project" value="InterPro"/>
</dbReference>
<evidence type="ECO:0000256" key="3">
    <source>
        <dbReference type="ARBA" id="ARBA00022741"/>
    </source>
</evidence>
<dbReference type="InterPro" id="IPR000873">
    <property type="entry name" value="AMP-dep_synth/lig_dom"/>
</dbReference>
<evidence type="ECO:0000256" key="2">
    <source>
        <dbReference type="ARBA" id="ARBA00022598"/>
    </source>
</evidence>
<dbReference type="Pfam" id="PF13193">
    <property type="entry name" value="AMP-binding_C"/>
    <property type="match status" value="1"/>
</dbReference>
<evidence type="ECO:0000256" key="1">
    <source>
        <dbReference type="ARBA" id="ARBA00006432"/>
    </source>
</evidence>
<dbReference type="InterPro" id="IPR045851">
    <property type="entry name" value="AMP-bd_C_sf"/>
</dbReference>
<evidence type="ECO:0000313" key="12">
    <source>
        <dbReference type="Proteomes" id="UP000620559"/>
    </source>
</evidence>
<keyword evidence="5 6" id="KW-0007">Acetylation</keyword>
<dbReference type="AlphaFoldDB" id="A0A8J7JS00"/>
<dbReference type="NCBIfam" id="NF001208">
    <property type="entry name" value="PRK00174.1"/>
    <property type="match status" value="1"/>
</dbReference>
<feature type="domain" description="Acetyl-coenzyme A synthetase N-terminal" evidence="10">
    <location>
        <begin position="34"/>
        <end position="88"/>
    </location>
</feature>
<keyword evidence="12" id="KW-1185">Reference proteome</keyword>
<feature type="region of interest" description="Disordered" evidence="7">
    <location>
        <begin position="635"/>
        <end position="656"/>
    </location>
</feature>
<feature type="binding site" evidence="6">
    <location>
        <position position="538"/>
    </location>
    <ligand>
        <name>ATP</name>
        <dbReference type="ChEBI" id="CHEBI:30616"/>
    </ligand>
</feature>
<comment type="cofactor">
    <cofactor evidence="6">
        <name>Mg(2+)</name>
        <dbReference type="ChEBI" id="CHEBI:18420"/>
    </cofactor>
</comment>
<feature type="binding site" evidence="6">
    <location>
        <begin position="418"/>
        <end position="423"/>
    </location>
    <ligand>
        <name>ATP</name>
        <dbReference type="ChEBI" id="CHEBI:30616"/>
    </ligand>
</feature>
<dbReference type="Proteomes" id="UP000620559">
    <property type="component" value="Unassembled WGS sequence"/>
</dbReference>
<feature type="binding site" evidence="6">
    <location>
        <begin position="198"/>
        <end position="201"/>
    </location>
    <ligand>
        <name>CoA</name>
        <dbReference type="ChEBI" id="CHEBI:57287"/>
    </ligand>
</feature>
<dbReference type="GO" id="GO:0046872">
    <property type="term" value="F:metal ion binding"/>
    <property type="evidence" value="ECO:0007669"/>
    <property type="project" value="UniProtKB-KW"/>
</dbReference>
<feature type="binding site" evidence="6">
    <location>
        <position position="551"/>
    </location>
    <ligand>
        <name>Mg(2+)</name>
        <dbReference type="ChEBI" id="CHEBI:18420"/>
    </ligand>
</feature>
<dbReference type="Gene3D" id="3.30.300.30">
    <property type="match status" value="1"/>
</dbReference>
<dbReference type="Pfam" id="PF00501">
    <property type="entry name" value="AMP-binding"/>
    <property type="match status" value="1"/>
</dbReference>
<dbReference type="InterPro" id="IPR025110">
    <property type="entry name" value="AMP-bd_C"/>
</dbReference>
<dbReference type="PROSITE" id="PS00455">
    <property type="entry name" value="AMP_BINDING"/>
    <property type="match status" value="1"/>
</dbReference>
<feature type="binding site" evidence="6">
    <location>
        <position position="527"/>
    </location>
    <ligand>
        <name>ATP</name>
        <dbReference type="ChEBI" id="CHEBI:30616"/>
    </ligand>
</feature>
<dbReference type="Gene3D" id="3.40.50.12780">
    <property type="entry name" value="N-terminal domain of ligase-like"/>
    <property type="match status" value="1"/>
</dbReference>
<dbReference type="InterPro" id="IPR042099">
    <property type="entry name" value="ANL_N_sf"/>
</dbReference>
<feature type="binding site" evidence="6">
    <location>
        <position position="535"/>
    </location>
    <ligand>
        <name>CoA</name>
        <dbReference type="ChEBI" id="CHEBI:57287"/>
    </ligand>
</feature>
<comment type="function">
    <text evidence="6">Catalyzes the conversion of acetate into acetyl-CoA (AcCoA), an essential intermediate at the junction of anabolic and catabolic pathways. AcsA undergoes a two-step reaction. In the first half reaction, AcsA combines acetate with ATP to form acetyl-adenylate (AcAMP) intermediate. In the second half reaction, it can then transfer the acetyl group from AcAMP to the sulfhydryl group of CoA, forming the product AcCoA.</text>
</comment>
<dbReference type="GO" id="GO:0005829">
    <property type="term" value="C:cytosol"/>
    <property type="evidence" value="ECO:0007669"/>
    <property type="project" value="TreeGrafter"/>
</dbReference>
<evidence type="ECO:0000313" key="11">
    <source>
        <dbReference type="EMBL" id="MBE9211919.1"/>
    </source>
</evidence>
<dbReference type="Pfam" id="PF16177">
    <property type="entry name" value="ACAS_N"/>
    <property type="match status" value="1"/>
</dbReference>
<dbReference type="GO" id="GO:0019427">
    <property type="term" value="P:acetyl-CoA biosynthetic process from acetate"/>
    <property type="evidence" value="ECO:0007669"/>
    <property type="project" value="UniProtKB-UniRule"/>
</dbReference>
<dbReference type="PANTHER" id="PTHR24095">
    <property type="entry name" value="ACETYL-COENZYME A SYNTHETASE"/>
    <property type="match status" value="1"/>
</dbReference>
<dbReference type="InterPro" id="IPR032387">
    <property type="entry name" value="ACAS_N"/>
</dbReference>
<dbReference type="CDD" id="cd05966">
    <property type="entry name" value="ACS"/>
    <property type="match status" value="1"/>
</dbReference>
<dbReference type="EMBL" id="JADEWL010000008">
    <property type="protein sequence ID" value="MBE9211919.1"/>
    <property type="molecule type" value="Genomic_DNA"/>
</dbReference>
<protein>
    <recommendedName>
        <fullName evidence="6">Acetyl-coenzyme A synthetase</fullName>
        <shortName evidence="6">AcCoA synthetase</shortName>
        <shortName evidence="6">Acs</shortName>
        <ecNumber evidence="6">6.2.1.1</ecNumber>
    </recommendedName>
    <alternativeName>
        <fullName evidence="6">Acetate--CoA ligase</fullName>
    </alternativeName>
    <alternativeName>
        <fullName evidence="6">Acyl-activating enzyme</fullName>
    </alternativeName>
</protein>
<organism evidence="11 12">
    <name type="scientific">Plectonema cf. radiosum LEGE 06105</name>
    <dbReference type="NCBI Taxonomy" id="945769"/>
    <lineage>
        <taxon>Bacteria</taxon>
        <taxon>Bacillati</taxon>
        <taxon>Cyanobacteriota</taxon>
        <taxon>Cyanophyceae</taxon>
        <taxon>Oscillatoriophycideae</taxon>
        <taxon>Oscillatoriales</taxon>
        <taxon>Microcoleaceae</taxon>
        <taxon>Plectonema</taxon>
    </lineage>
</organism>
<dbReference type="GO" id="GO:0003987">
    <property type="term" value="F:acetate-CoA ligase activity"/>
    <property type="evidence" value="ECO:0007669"/>
    <property type="project" value="UniProtKB-UniRule"/>
</dbReference>
<keyword evidence="6" id="KW-0479">Metal-binding</keyword>
<comment type="similarity">
    <text evidence="1 6">Belongs to the ATP-dependent AMP-binding enzyme family.</text>
</comment>
<sequence>MAEANIESILQEKRLFSPSAEFSQNAHIKSLKDYQRLYDKAKSNPEAFWAELAELELHWFQKWDTVLDWQPPFAKWFVNGKINISYNCLDRHLTTARKNKAAIIWEGEPGDSRTITYAQLHREVCQFANALKQLGVKKGDVVGIYMPMIPEAAIAMLACARIGAAHSVVFGGFSAEALRDRLNDAKVNVVITADGGFRKDAIVALKPQVDKALENNAAPSVKNVLVVQRTKQDIAMESGRDYWWHDLQKEVSADCPAEPMDSEDMLFILYTSGSTGKPKGVVHTTGGYNLYSHMTTKWIFDLQETDVYWCTADVGWITGHSYIVYGPLSNGATTVMYEGAPRKSNPGCFWDVVEKYGVTVFYTAPTAIRAFTKMGDEHPKARNLSSLRLLGTVGEPINPEAWMWYHQVIGGERCPIVDTWWQTETGGVMITPLPGAISTKPGSATRPFPGILADIVDLEGNTVKENEGGYLVIRHPWPGMMRTVYGDPDRFRRTYWEHIPPKDGKYLYFAGDGARKDEDGYFWVMGRIDDVLNVSGHRLGTMEIESALVSHAAVAEAAVVGKPDELKGEEIVAFVTLEGGHQGSEELNQELKQHVVGEIGAIARPGEIRFTDALPKTRSGKIMRRLLRNLAAGQEVSGDTSTLEDTSVLDKLREGA</sequence>
<evidence type="ECO:0000256" key="7">
    <source>
        <dbReference type="SAM" id="MobiDB-lite"/>
    </source>
</evidence>
<proteinExistence type="inferred from homology"/>
<evidence type="ECO:0000256" key="4">
    <source>
        <dbReference type="ARBA" id="ARBA00022840"/>
    </source>
</evidence>
<dbReference type="InterPro" id="IPR011904">
    <property type="entry name" value="Ac_CoA_lig"/>
</dbReference>
<dbReference type="PANTHER" id="PTHR24095:SF14">
    <property type="entry name" value="ACETYL-COENZYME A SYNTHETASE 1"/>
    <property type="match status" value="1"/>
</dbReference>
<comment type="PTM">
    <text evidence="6">Acetylated. Deacetylation by the SIR2-homolog deacetylase activates the enzyme.</text>
</comment>
<dbReference type="GO" id="GO:0005524">
    <property type="term" value="F:ATP binding"/>
    <property type="evidence" value="ECO:0007669"/>
    <property type="project" value="UniProtKB-KW"/>
</dbReference>
<feature type="domain" description="AMP-binding enzyme C-terminal" evidence="9">
    <location>
        <begin position="543"/>
        <end position="621"/>
    </location>
</feature>
<accession>A0A8J7JS00</accession>
<keyword evidence="3 6" id="KW-0547">Nucleotide-binding</keyword>
<feature type="binding site" evidence="6">
    <location>
        <position position="318"/>
    </location>
    <ligand>
        <name>CoA</name>
        <dbReference type="ChEBI" id="CHEBI:57287"/>
    </ligand>
</feature>
<dbReference type="EC" id="6.2.1.1" evidence="6"/>
<feature type="binding site" evidence="6">
    <location>
        <position position="512"/>
    </location>
    <ligand>
        <name>ATP</name>
        <dbReference type="ChEBI" id="CHEBI:30616"/>
    </ligand>
</feature>
<keyword evidence="4 6" id="KW-0067">ATP-binding</keyword>
<keyword evidence="6" id="KW-0460">Magnesium</keyword>
<feature type="domain" description="AMP-dependent synthetase/ligase" evidence="8">
    <location>
        <begin position="96"/>
        <end position="483"/>
    </location>
</feature>
<name>A0A8J7JS00_9CYAN</name>
<dbReference type="NCBIfam" id="TIGR02188">
    <property type="entry name" value="Ac_CoA_lig_AcsA"/>
    <property type="match status" value="1"/>
</dbReference>
<evidence type="ECO:0000259" key="9">
    <source>
        <dbReference type="Pfam" id="PF13193"/>
    </source>
</evidence>
<evidence type="ECO:0000256" key="5">
    <source>
        <dbReference type="ARBA" id="ARBA00022990"/>
    </source>
</evidence>
<reference evidence="11" key="1">
    <citation type="submission" date="2020-10" db="EMBL/GenBank/DDBJ databases">
        <authorList>
            <person name="Castelo-Branco R."/>
            <person name="Eusebio N."/>
            <person name="Adriana R."/>
            <person name="Vieira A."/>
            <person name="Brugerolle De Fraissinette N."/>
            <person name="Rezende De Castro R."/>
            <person name="Schneider M.P."/>
            <person name="Vasconcelos V."/>
            <person name="Leao P.N."/>
        </authorList>
    </citation>
    <scope>NUCLEOTIDE SEQUENCE</scope>
    <source>
        <strain evidence="11">LEGE 06105</strain>
    </source>
</reference>
<feature type="binding site" evidence="6">
    <location>
        <position position="549"/>
    </location>
    <ligand>
        <name>Mg(2+)</name>
        <dbReference type="ChEBI" id="CHEBI:18420"/>
    </ligand>
</feature>
<evidence type="ECO:0000259" key="8">
    <source>
        <dbReference type="Pfam" id="PF00501"/>
    </source>
</evidence>
<feature type="binding site" evidence="6">
    <location>
        <position position="554"/>
    </location>
    <ligand>
        <name>Mg(2+)</name>
        <dbReference type="ChEBI" id="CHEBI:18420"/>
    </ligand>
</feature>
<comment type="caution">
    <text evidence="11">The sequence shown here is derived from an EMBL/GenBank/DDBJ whole genome shotgun (WGS) entry which is preliminary data.</text>
</comment>
<evidence type="ECO:0000256" key="6">
    <source>
        <dbReference type="HAMAP-Rule" id="MF_01123"/>
    </source>
</evidence>
<dbReference type="InterPro" id="IPR020845">
    <property type="entry name" value="AMP-binding_CS"/>
</dbReference>
<comment type="caution">
    <text evidence="6">Lacks conserved residue(s) required for the propagation of feature annotation.</text>
</comment>
<gene>
    <name evidence="11" type="primary">acs</name>
    <name evidence="6" type="synonym">acsA</name>
    <name evidence="11" type="ORF">IQ247_04145</name>
</gene>
<comment type="catalytic activity">
    <reaction evidence="6">
        <text>acetate + ATP + CoA = acetyl-CoA + AMP + diphosphate</text>
        <dbReference type="Rhea" id="RHEA:23176"/>
        <dbReference type="ChEBI" id="CHEBI:30089"/>
        <dbReference type="ChEBI" id="CHEBI:30616"/>
        <dbReference type="ChEBI" id="CHEBI:33019"/>
        <dbReference type="ChEBI" id="CHEBI:57287"/>
        <dbReference type="ChEBI" id="CHEBI:57288"/>
        <dbReference type="ChEBI" id="CHEBI:456215"/>
        <dbReference type="EC" id="6.2.1.1"/>
    </reaction>
</comment>
<keyword evidence="2 6" id="KW-0436">Ligase</keyword>
<dbReference type="HAMAP" id="MF_01123">
    <property type="entry name" value="Ac_CoA_synth"/>
    <property type="match status" value="1"/>
</dbReference>
<evidence type="ECO:0000259" key="10">
    <source>
        <dbReference type="Pfam" id="PF16177"/>
    </source>
</evidence>
<feature type="binding site" evidence="6">
    <location>
        <begin position="394"/>
        <end position="396"/>
    </location>
    <ligand>
        <name>ATP</name>
        <dbReference type="ChEBI" id="CHEBI:30616"/>
    </ligand>
</feature>
<feature type="modified residue" description="N6-acetyllysine" evidence="6">
    <location>
        <position position="621"/>
    </location>
</feature>
<dbReference type="FunFam" id="3.40.50.12780:FF:000001">
    <property type="entry name" value="Acetyl-coenzyme A synthetase"/>
    <property type="match status" value="1"/>
</dbReference>
<dbReference type="RefSeq" id="WP_193917357.1">
    <property type="nucleotide sequence ID" value="NZ_JADEWL010000008.1"/>
</dbReference>
<dbReference type="SUPFAM" id="SSF56801">
    <property type="entry name" value="Acetyl-CoA synthetase-like"/>
    <property type="match status" value="1"/>
</dbReference>